<proteinExistence type="predicted"/>
<keyword evidence="4" id="KW-1185">Reference proteome</keyword>
<dbReference type="GO" id="GO:0006229">
    <property type="term" value="P:dUTP biosynthetic process"/>
    <property type="evidence" value="ECO:0007669"/>
    <property type="project" value="InterPro"/>
</dbReference>
<name>Q07XN7_SHEFN</name>
<dbReference type="AlphaFoldDB" id="Q07XN7"/>
<gene>
    <name evidence="3" type="ordered locus">Sfri_3391</name>
</gene>
<keyword evidence="2" id="KW-0546">Nucleotide metabolism</keyword>
<sequence>MYIRRLSLIYSPKSLLEEIRKGNIIRNLSERELNAPEGVGFDLRIASLSVIESGSGSLRIDTRRTPSAESILWDSNGYIKLKSNSTYLAVTCEEFELPQDMAALFYPRSTLFRSGVLFQSSVLPSGYIGPMTFALTNTRLEDFEIEQGARFAHTILTSVSGAVNLYKGQWQGGRLVQPFDEEQI</sequence>
<dbReference type="InterPro" id="IPR011962">
    <property type="entry name" value="dCTP_deaminase"/>
</dbReference>
<dbReference type="Pfam" id="PF22769">
    <property type="entry name" value="DCD"/>
    <property type="match status" value="1"/>
</dbReference>
<dbReference type="HOGENOM" id="CLU_1516620_0_0_6"/>
<dbReference type="STRING" id="318167.Sfri_3391"/>
<accession>Q07XN7</accession>
<dbReference type="GO" id="GO:0008829">
    <property type="term" value="F:dCTP deaminase activity"/>
    <property type="evidence" value="ECO:0007669"/>
    <property type="project" value="InterPro"/>
</dbReference>
<dbReference type="KEGG" id="sfr:Sfri_3391"/>
<evidence type="ECO:0000256" key="2">
    <source>
        <dbReference type="ARBA" id="ARBA00023080"/>
    </source>
</evidence>
<dbReference type="InterPro" id="IPR036157">
    <property type="entry name" value="dUTPase-like_sf"/>
</dbReference>
<evidence type="ECO:0000313" key="4">
    <source>
        <dbReference type="Proteomes" id="UP000000684"/>
    </source>
</evidence>
<dbReference type="PANTHER" id="PTHR42680:SF3">
    <property type="entry name" value="DCTP DEAMINASE"/>
    <property type="match status" value="1"/>
</dbReference>
<dbReference type="Proteomes" id="UP000000684">
    <property type="component" value="Chromosome"/>
</dbReference>
<dbReference type="InterPro" id="IPR033704">
    <property type="entry name" value="dUTPase_trimeric"/>
</dbReference>
<evidence type="ECO:0000313" key="3">
    <source>
        <dbReference type="EMBL" id="ABI73227.1"/>
    </source>
</evidence>
<organism evidence="3 4">
    <name type="scientific">Shewanella frigidimarina (strain NCIMB 400)</name>
    <dbReference type="NCBI Taxonomy" id="318167"/>
    <lineage>
        <taxon>Bacteria</taxon>
        <taxon>Pseudomonadati</taxon>
        <taxon>Pseudomonadota</taxon>
        <taxon>Gammaproteobacteria</taxon>
        <taxon>Alteromonadales</taxon>
        <taxon>Shewanellaceae</taxon>
        <taxon>Shewanella</taxon>
    </lineage>
</organism>
<keyword evidence="1" id="KW-0378">Hydrolase</keyword>
<dbReference type="eggNOG" id="COG0717">
    <property type="taxonomic scope" value="Bacteria"/>
</dbReference>
<dbReference type="Gene3D" id="2.70.40.10">
    <property type="match status" value="1"/>
</dbReference>
<reference evidence="3 4" key="1">
    <citation type="submission" date="2006-08" db="EMBL/GenBank/DDBJ databases">
        <title>Complete sequence of Shewanella frigidimarina NCIMB 400.</title>
        <authorList>
            <consortium name="US DOE Joint Genome Institute"/>
            <person name="Copeland A."/>
            <person name="Lucas S."/>
            <person name="Lapidus A."/>
            <person name="Barry K."/>
            <person name="Detter J.C."/>
            <person name="Glavina del Rio T."/>
            <person name="Hammon N."/>
            <person name="Israni S."/>
            <person name="Dalin E."/>
            <person name="Tice H."/>
            <person name="Pitluck S."/>
            <person name="Fredrickson J.K."/>
            <person name="Kolker E."/>
            <person name="McCuel L.A."/>
            <person name="DiChristina T."/>
            <person name="Nealson K.H."/>
            <person name="Newman D."/>
            <person name="Tiedje J.M."/>
            <person name="Zhou J."/>
            <person name="Romine M.F."/>
            <person name="Culley D.E."/>
            <person name="Serres M."/>
            <person name="Chertkov O."/>
            <person name="Brettin T."/>
            <person name="Bruce D."/>
            <person name="Han C."/>
            <person name="Tapia R."/>
            <person name="Gilna P."/>
            <person name="Schmutz J."/>
            <person name="Larimer F."/>
            <person name="Land M."/>
            <person name="Hauser L."/>
            <person name="Kyrpides N."/>
            <person name="Mikhailova N."/>
            <person name="Richardson P."/>
        </authorList>
    </citation>
    <scope>NUCLEOTIDE SEQUENCE [LARGE SCALE GENOMIC DNA]</scope>
    <source>
        <strain evidence="3 4">NCIMB 400</strain>
    </source>
</reference>
<protein>
    <submittedName>
        <fullName evidence="3">Uncharacterized protein</fullName>
    </submittedName>
</protein>
<dbReference type="PANTHER" id="PTHR42680">
    <property type="entry name" value="DCTP DEAMINASE"/>
    <property type="match status" value="1"/>
</dbReference>
<dbReference type="SUPFAM" id="SSF51283">
    <property type="entry name" value="dUTPase-like"/>
    <property type="match status" value="1"/>
</dbReference>
<dbReference type="CDD" id="cd07557">
    <property type="entry name" value="trimeric_dUTPase"/>
    <property type="match status" value="1"/>
</dbReference>
<dbReference type="EMBL" id="CP000447">
    <property type="protein sequence ID" value="ABI73227.1"/>
    <property type="molecule type" value="Genomic_DNA"/>
</dbReference>
<evidence type="ECO:0000256" key="1">
    <source>
        <dbReference type="ARBA" id="ARBA00022801"/>
    </source>
</evidence>